<reference evidence="1 2" key="1">
    <citation type="submission" date="2018-08" db="EMBL/GenBank/DDBJ databases">
        <title>A genome reference for cultivated species of the human gut microbiota.</title>
        <authorList>
            <person name="Zou Y."/>
            <person name="Xue W."/>
            <person name="Luo G."/>
        </authorList>
    </citation>
    <scope>NUCLEOTIDE SEQUENCE [LARGE SCALE GENOMIC DNA]</scope>
    <source>
        <strain evidence="1 2">AF31-21AC</strain>
    </source>
</reference>
<dbReference type="RefSeq" id="WP_118488867.1">
    <property type="nucleotide sequence ID" value="NZ_QRQN01000013.1"/>
</dbReference>
<sequence length="64" mass="7328">MPKGSPKQQTIASKKYQEKAGYISKSYKLKKDVVEEFRKACEREGVSQAGKITELMQEYINKAE</sequence>
<gene>
    <name evidence="1" type="ORF">DWZ31_11395</name>
</gene>
<comment type="caution">
    <text evidence="1">The sequence shown here is derived from an EMBL/GenBank/DDBJ whole genome shotgun (WGS) entry which is preliminary data.</text>
</comment>
<evidence type="ECO:0000313" key="1">
    <source>
        <dbReference type="EMBL" id="RHN07176.1"/>
    </source>
</evidence>
<evidence type="ECO:0000313" key="2">
    <source>
        <dbReference type="Proteomes" id="UP000283586"/>
    </source>
</evidence>
<protein>
    <submittedName>
        <fullName evidence="1">Chemotaxis protein</fullName>
    </submittedName>
</protein>
<dbReference type="Proteomes" id="UP000283586">
    <property type="component" value="Unassembled WGS sequence"/>
</dbReference>
<proteinExistence type="predicted"/>
<name>A0A3R6K9T6_9FIRM</name>
<accession>A0A3R6K9T6</accession>
<dbReference type="AlphaFoldDB" id="A0A3R6K9T6"/>
<dbReference type="EMBL" id="QRQN01000013">
    <property type="protein sequence ID" value="RHN07176.1"/>
    <property type="molecule type" value="Genomic_DNA"/>
</dbReference>
<organism evidence="1 2">
    <name type="scientific">Roseburia intestinalis</name>
    <dbReference type="NCBI Taxonomy" id="166486"/>
    <lineage>
        <taxon>Bacteria</taxon>
        <taxon>Bacillati</taxon>
        <taxon>Bacillota</taxon>
        <taxon>Clostridia</taxon>
        <taxon>Lachnospirales</taxon>
        <taxon>Lachnospiraceae</taxon>
        <taxon>Roseburia</taxon>
    </lineage>
</organism>